<proteinExistence type="predicted"/>
<evidence type="ECO:0000313" key="3">
    <source>
        <dbReference type="Proteomes" id="UP000072867"/>
    </source>
</evidence>
<evidence type="ECO:0000259" key="1">
    <source>
        <dbReference type="PROSITE" id="PS51186"/>
    </source>
</evidence>
<name>A0A147HTS0_9SPHN</name>
<comment type="caution">
    <text evidence="2">The sequence shown here is derived from an EMBL/GenBank/DDBJ whole genome shotgun (WGS) entry which is preliminary data.</text>
</comment>
<dbReference type="PATRIC" id="fig|33051.3.peg.330"/>
<dbReference type="Gene3D" id="3.40.630.30">
    <property type="match status" value="1"/>
</dbReference>
<dbReference type="SUPFAM" id="SSF55729">
    <property type="entry name" value="Acyl-CoA N-acyltransferases (Nat)"/>
    <property type="match status" value="1"/>
</dbReference>
<reference evidence="2 3" key="1">
    <citation type="journal article" date="2016" name="Front. Microbiol.">
        <title>Genomic Resource of Rice Seed Associated Bacteria.</title>
        <authorList>
            <person name="Midha S."/>
            <person name="Bansal K."/>
            <person name="Sharma S."/>
            <person name="Kumar N."/>
            <person name="Patil P.P."/>
            <person name="Chaudhry V."/>
            <person name="Patil P.B."/>
        </authorList>
    </citation>
    <scope>NUCLEOTIDE SEQUENCE [LARGE SCALE GENOMIC DNA]</scope>
    <source>
        <strain evidence="2 3">NS319</strain>
    </source>
</reference>
<accession>A0A147HTS0</accession>
<gene>
    <name evidence="2" type="ORF">NS319_14600</name>
</gene>
<dbReference type="GO" id="GO:0016747">
    <property type="term" value="F:acyltransferase activity, transferring groups other than amino-acyl groups"/>
    <property type="evidence" value="ECO:0007669"/>
    <property type="project" value="InterPro"/>
</dbReference>
<dbReference type="AlphaFoldDB" id="A0A147HTS0"/>
<dbReference type="InterPro" id="IPR000182">
    <property type="entry name" value="GNAT_dom"/>
</dbReference>
<dbReference type="Pfam" id="PF00583">
    <property type="entry name" value="Acetyltransf_1"/>
    <property type="match status" value="1"/>
</dbReference>
<evidence type="ECO:0000313" key="2">
    <source>
        <dbReference type="EMBL" id="KTT68300.1"/>
    </source>
</evidence>
<sequence>MADLVTRSGYAFHVRPAAPSDEAALAEFFTHVDKQDLRFRFLSAIQKVGHDQLQALVTVDHQRTENFLAIEPATGVIIATAMLAANETLTNAEVAVAIRADFKRAGISWTLLDHVARFAVAKGIRTVESMESRDNHEAIELERERGWTASACPGDPSVMVLRKTLAVAPA</sequence>
<protein>
    <submittedName>
        <fullName evidence="2">GCN5 family acetyltransferase</fullName>
    </submittedName>
</protein>
<dbReference type="InterPro" id="IPR016181">
    <property type="entry name" value="Acyl_CoA_acyltransferase"/>
</dbReference>
<dbReference type="Proteomes" id="UP000072867">
    <property type="component" value="Unassembled WGS sequence"/>
</dbReference>
<keyword evidence="2" id="KW-0808">Transferase</keyword>
<organism evidence="2 3">
    <name type="scientific">Sphingomonas sanguinis</name>
    <dbReference type="NCBI Taxonomy" id="33051"/>
    <lineage>
        <taxon>Bacteria</taxon>
        <taxon>Pseudomonadati</taxon>
        <taxon>Pseudomonadota</taxon>
        <taxon>Alphaproteobacteria</taxon>
        <taxon>Sphingomonadales</taxon>
        <taxon>Sphingomonadaceae</taxon>
        <taxon>Sphingomonas</taxon>
    </lineage>
</organism>
<dbReference type="PROSITE" id="PS51186">
    <property type="entry name" value="GNAT"/>
    <property type="match status" value="1"/>
</dbReference>
<feature type="domain" description="N-acetyltransferase" evidence="1">
    <location>
        <begin position="12"/>
        <end position="166"/>
    </location>
</feature>
<dbReference type="EMBL" id="LDTD01000115">
    <property type="protein sequence ID" value="KTT68300.1"/>
    <property type="molecule type" value="Genomic_DNA"/>
</dbReference>